<proteinExistence type="predicted"/>
<comment type="caution">
    <text evidence="2">The sequence shown here is derived from an EMBL/GenBank/DDBJ whole genome shotgun (WGS) entry which is preliminary data.</text>
</comment>
<dbReference type="AlphaFoldDB" id="A0AAV4J6N6"/>
<reference evidence="2 3" key="1">
    <citation type="journal article" date="2021" name="Elife">
        <title>Chloroplast acquisition without the gene transfer in kleptoplastic sea slugs, Plakobranchus ocellatus.</title>
        <authorList>
            <person name="Maeda T."/>
            <person name="Takahashi S."/>
            <person name="Yoshida T."/>
            <person name="Shimamura S."/>
            <person name="Takaki Y."/>
            <person name="Nagai Y."/>
            <person name="Toyoda A."/>
            <person name="Suzuki Y."/>
            <person name="Arimoto A."/>
            <person name="Ishii H."/>
            <person name="Satoh N."/>
            <person name="Nishiyama T."/>
            <person name="Hasebe M."/>
            <person name="Maruyama T."/>
            <person name="Minagawa J."/>
            <person name="Obokata J."/>
            <person name="Shigenobu S."/>
        </authorList>
    </citation>
    <scope>NUCLEOTIDE SEQUENCE [LARGE SCALE GENOMIC DNA]</scope>
</reference>
<feature type="region of interest" description="Disordered" evidence="1">
    <location>
        <begin position="78"/>
        <end position="98"/>
    </location>
</feature>
<dbReference type="Proteomes" id="UP000762676">
    <property type="component" value="Unassembled WGS sequence"/>
</dbReference>
<keyword evidence="3" id="KW-1185">Reference proteome</keyword>
<dbReference type="EMBL" id="BMAT01013617">
    <property type="protein sequence ID" value="GFS16617.1"/>
    <property type="molecule type" value="Genomic_DNA"/>
</dbReference>
<feature type="compositionally biased region" description="Polar residues" evidence="1">
    <location>
        <begin position="83"/>
        <end position="98"/>
    </location>
</feature>
<evidence type="ECO:0000313" key="3">
    <source>
        <dbReference type="Proteomes" id="UP000762676"/>
    </source>
</evidence>
<name>A0AAV4J6N6_9GAST</name>
<organism evidence="2 3">
    <name type="scientific">Elysia marginata</name>
    <dbReference type="NCBI Taxonomy" id="1093978"/>
    <lineage>
        <taxon>Eukaryota</taxon>
        <taxon>Metazoa</taxon>
        <taxon>Spiralia</taxon>
        <taxon>Lophotrochozoa</taxon>
        <taxon>Mollusca</taxon>
        <taxon>Gastropoda</taxon>
        <taxon>Heterobranchia</taxon>
        <taxon>Euthyneura</taxon>
        <taxon>Panpulmonata</taxon>
        <taxon>Sacoglossa</taxon>
        <taxon>Placobranchoidea</taxon>
        <taxon>Plakobranchidae</taxon>
        <taxon>Elysia</taxon>
    </lineage>
</organism>
<evidence type="ECO:0000313" key="2">
    <source>
        <dbReference type="EMBL" id="GFS16617.1"/>
    </source>
</evidence>
<gene>
    <name evidence="2" type="ORF">ElyMa_006801500</name>
</gene>
<sequence length="98" mass="11165">MISHNPGTADALRSQPRLVCCCTVVYSYVPCSLSWRWHDYPWQAAAARHCRARCWGADVLQRGRAWRHNHTLPAIVSDKDMEAQQTPRAFRDPSSTPS</sequence>
<protein>
    <recommendedName>
        <fullName evidence="4">FLYWCH-type domain-containing protein</fullName>
    </recommendedName>
</protein>
<accession>A0AAV4J6N6</accession>
<evidence type="ECO:0000256" key="1">
    <source>
        <dbReference type="SAM" id="MobiDB-lite"/>
    </source>
</evidence>
<evidence type="ECO:0008006" key="4">
    <source>
        <dbReference type="Google" id="ProtNLM"/>
    </source>
</evidence>